<feature type="region of interest" description="Disordered" evidence="1">
    <location>
        <begin position="88"/>
        <end position="107"/>
    </location>
</feature>
<dbReference type="Pfam" id="PF14265">
    <property type="entry name" value="DUF4355"/>
    <property type="match status" value="1"/>
</dbReference>
<dbReference type="InterPro" id="IPR025580">
    <property type="entry name" value="Gp46"/>
</dbReference>
<feature type="region of interest" description="Disordered" evidence="1">
    <location>
        <begin position="175"/>
        <end position="209"/>
    </location>
</feature>
<dbReference type="STRING" id="764299.STRIC_2136"/>
<sequence>MGGKMNKELLAKLFKCAPDTGTGSEGASDSDNQQNDTDEESSDDGFKAPQSQSELDSYTNKAIQKALENQRKDEAKRIDDAVKNALAKEKDYSKLSEEERQQREFEDSKKAFEAEKAKFEHDKLVVQVEKDLIEKGLPSEFAELLATKDAEDALEQVKTFEAAFKKAVAEEVKKTVRQETPANGGGLSKQTNYGANLASKAAQQSTKLF</sequence>
<evidence type="ECO:0000256" key="1">
    <source>
        <dbReference type="SAM" id="MobiDB-lite"/>
    </source>
</evidence>
<protein>
    <recommendedName>
        <fullName evidence="4">PF14265 domain protein</fullName>
    </recommendedName>
</protein>
<dbReference type="OrthoDB" id="2224289at2"/>
<feature type="region of interest" description="Disordered" evidence="1">
    <location>
        <begin position="16"/>
        <end position="61"/>
    </location>
</feature>
<organism evidence="2 3">
    <name type="scientific">Streptococcus ictaluri 707-05</name>
    <dbReference type="NCBI Taxonomy" id="764299"/>
    <lineage>
        <taxon>Bacteria</taxon>
        <taxon>Bacillati</taxon>
        <taxon>Bacillota</taxon>
        <taxon>Bacilli</taxon>
        <taxon>Lactobacillales</taxon>
        <taxon>Streptococcaceae</taxon>
        <taxon>Streptococcus</taxon>
    </lineage>
</organism>
<comment type="caution">
    <text evidence="2">The sequence shown here is derived from an EMBL/GenBank/DDBJ whole genome shotgun (WGS) entry which is preliminary data.</text>
</comment>
<reference evidence="2 3" key="1">
    <citation type="journal article" date="2014" name="Int. J. Syst. Evol. Microbiol.">
        <title>Phylogenomics and the dynamic genome evolution of the genus Streptococcus.</title>
        <authorList>
            <consortium name="The Broad Institute Genome Sequencing Platform"/>
            <person name="Richards V.P."/>
            <person name="Palmer S.R."/>
            <person name="Pavinski Bitar P.D."/>
            <person name="Qin X."/>
            <person name="Weinstock G.M."/>
            <person name="Highlander S.K."/>
            <person name="Town C.D."/>
            <person name="Burne R.A."/>
            <person name="Stanhope M.J."/>
        </authorList>
    </citation>
    <scope>NUCLEOTIDE SEQUENCE [LARGE SCALE GENOMIC DNA]</scope>
    <source>
        <strain evidence="2 3">707-05</strain>
    </source>
</reference>
<keyword evidence="3" id="KW-1185">Reference proteome</keyword>
<feature type="compositionally biased region" description="Polar residues" evidence="1">
    <location>
        <begin position="49"/>
        <end position="61"/>
    </location>
</feature>
<dbReference type="AlphaFoldDB" id="G5K5M0"/>
<proteinExistence type="predicted"/>
<feature type="compositionally biased region" description="Polar residues" evidence="1">
    <location>
        <begin position="21"/>
        <end position="35"/>
    </location>
</feature>
<evidence type="ECO:0000313" key="3">
    <source>
        <dbReference type="Proteomes" id="UP000003330"/>
    </source>
</evidence>
<gene>
    <name evidence="2" type="ORF">STRIC_2136</name>
</gene>
<evidence type="ECO:0000313" key="2">
    <source>
        <dbReference type="EMBL" id="EHI69033.1"/>
    </source>
</evidence>
<dbReference type="EMBL" id="AEUX02000007">
    <property type="protein sequence ID" value="EHI69033.1"/>
    <property type="molecule type" value="Genomic_DNA"/>
</dbReference>
<evidence type="ECO:0008006" key="4">
    <source>
        <dbReference type="Google" id="ProtNLM"/>
    </source>
</evidence>
<accession>G5K5M0</accession>
<dbReference type="Proteomes" id="UP000003330">
    <property type="component" value="Unassembled WGS sequence"/>
</dbReference>
<name>G5K5M0_9STRE</name>